<evidence type="ECO:0000313" key="2">
    <source>
        <dbReference type="Proteomes" id="UP000249045"/>
    </source>
</evidence>
<sequence>MRQVWAAYSPAARHGAEVTHTLNKGLTSLRAHEECLKGLGQPDFDHELFLEQLAREAGNRMGCRFAVAFAVNTIAG</sequence>
<accession>A0ABX9D9L3</accession>
<gene>
    <name evidence="1" type="ORF">MED15_01019</name>
</gene>
<keyword evidence="2" id="KW-1185">Reference proteome</keyword>
<name>A0ABX9D9L3_9ACTN</name>
<evidence type="ECO:0000313" key="1">
    <source>
        <dbReference type="EMBL" id="RAO25256.1"/>
    </source>
</evidence>
<dbReference type="EMBL" id="PYAC01000001">
    <property type="protein sequence ID" value="RAO25256.1"/>
    <property type="molecule type" value="Genomic_DNA"/>
</dbReference>
<protein>
    <submittedName>
        <fullName evidence="1">Uncharacterized protein</fullName>
    </submittedName>
</protein>
<proteinExistence type="predicted"/>
<comment type="caution">
    <text evidence="1">The sequence shown here is derived from an EMBL/GenBank/DDBJ whole genome shotgun (WGS) entry which is preliminary data.</text>
</comment>
<organism evidence="1 2">
    <name type="scientific">Micromonospora noduli</name>
    <dbReference type="NCBI Taxonomy" id="709876"/>
    <lineage>
        <taxon>Bacteria</taxon>
        <taxon>Bacillati</taxon>
        <taxon>Actinomycetota</taxon>
        <taxon>Actinomycetes</taxon>
        <taxon>Micromonosporales</taxon>
        <taxon>Micromonosporaceae</taxon>
        <taxon>Micromonospora</taxon>
    </lineage>
</organism>
<dbReference type="Proteomes" id="UP000249045">
    <property type="component" value="Unassembled WGS sequence"/>
</dbReference>
<dbReference type="RefSeq" id="WP_112734875.1">
    <property type="nucleotide sequence ID" value="NZ_PYAC01000001.1"/>
</dbReference>
<reference evidence="1 2" key="1">
    <citation type="submission" date="2018-03" db="EMBL/GenBank/DDBJ databases">
        <title>Defining the species Micromonospora saelicesensis and Micromonospora noduli under the framework of genomics.</title>
        <authorList>
            <person name="Riesco R."/>
            <person name="Trujillo M.E."/>
        </authorList>
    </citation>
    <scope>NUCLEOTIDE SEQUENCE [LARGE SCALE GENOMIC DNA]</scope>
    <source>
        <strain evidence="1 2">MED15</strain>
    </source>
</reference>